<sequence length="395" mass="45194">MKNTLITIGITLSIFAAIGSFIFLGVTIYGFNRDYIANISPETEGISVTSGTTKKEEMVKQAMTVTPATPVEETMVIMDDDKKAVIIEYMQQLKALKKKQSRYIPYFNHEEDQLERYSIPNIQVPHLDDLARADEVITKQRDVLNQIKGMKELFGELDTIHNLLITSEENLLSYHTKIANYQATDDGQVLQHAIKYFGIANTTFRQYKKDFQGLCDTYGIAFEGNWKEMFPEPKAMGIQEHLFQEEESSQDSDEPLEEHIEEQEAADKIEPRLPQTTPFGDLDPSMKVEDMLLGKWLGKCPEEKGDDINITMDFYADGRYKKVTGELVYTGTYKIMDDRHIRFMNETRGDRVLQVTDDNSYTVTGALYDDGRITFIGDVRRLGCAHGNYIFTKEK</sequence>
<feature type="region of interest" description="Disordered" evidence="1">
    <location>
        <begin position="244"/>
        <end position="284"/>
    </location>
</feature>
<keyword evidence="2" id="KW-0472">Membrane</keyword>
<keyword evidence="4" id="KW-1185">Reference proteome</keyword>
<evidence type="ECO:0000313" key="4">
    <source>
        <dbReference type="Proteomes" id="UP000683246"/>
    </source>
</evidence>
<gene>
    <name evidence="3" type="ORF">HZI73_25955</name>
</gene>
<dbReference type="EMBL" id="CP058649">
    <property type="protein sequence ID" value="QUI25527.1"/>
    <property type="molecule type" value="Genomic_DNA"/>
</dbReference>
<reference evidence="3" key="1">
    <citation type="submission" date="2020-07" db="EMBL/GenBank/DDBJ databases">
        <title>Vallitalea pronyensis genome.</title>
        <authorList>
            <person name="Postec A."/>
        </authorList>
    </citation>
    <scope>NUCLEOTIDE SEQUENCE</scope>
    <source>
        <strain evidence="3">FatNI3</strain>
    </source>
</reference>
<protein>
    <submittedName>
        <fullName evidence="3">Uncharacterized protein</fullName>
    </submittedName>
</protein>
<name>A0A8J8SJI5_9FIRM</name>
<evidence type="ECO:0000256" key="1">
    <source>
        <dbReference type="SAM" id="MobiDB-lite"/>
    </source>
</evidence>
<evidence type="ECO:0000256" key="2">
    <source>
        <dbReference type="SAM" id="Phobius"/>
    </source>
</evidence>
<proteinExistence type="predicted"/>
<accession>A0A8J8SJI5</accession>
<feature type="transmembrane region" description="Helical" evidence="2">
    <location>
        <begin position="6"/>
        <end position="31"/>
    </location>
</feature>
<keyword evidence="2" id="KW-1133">Transmembrane helix</keyword>
<dbReference type="KEGG" id="vpy:HZI73_25955"/>
<dbReference type="Proteomes" id="UP000683246">
    <property type="component" value="Chromosome"/>
</dbReference>
<feature type="compositionally biased region" description="Acidic residues" evidence="1">
    <location>
        <begin position="245"/>
        <end position="264"/>
    </location>
</feature>
<organism evidence="3 4">
    <name type="scientific">Vallitalea pronyensis</name>
    <dbReference type="NCBI Taxonomy" id="1348613"/>
    <lineage>
        <taxon>Bacteria</taxon>
        <taxon>Bacillati</taxon>
        <taxon>Bacillota</taxon>
        <taxon>Clostridia</taxon>
        <taxon>Lachnospirales</taxon>
        <taxon>Vallitaleaceae</taxon>
        <taxon>Vallitalea</taxon>
    </lineage>
</organism>
<keyword evidence="2" id="KW-0812">Transmembrane</keyword>
<dbReference type="AlphaFoldDB" id="A0A8J8SJI5"/>
<evidence type="ECO:0000313" key="3">
    <source>
        <dbReference type="EMBL" id="QUI25527.1"/>
    </source>
</evidence>
<dbReference type="RefSeq" id="WP_212696231.1">
    <property type="nucleotide sequence ID" value="NZ_CP058649.1"/>
</dbReference>